<evidence type="ECO:0008006" key="3">
    <source>
        <dbReference type="Google" id="ProtNLM"/>
    </source>
</evidence>
<reference evidence="1 2" key="1">
    <citation type="submission" date="2020-02" db="EMBL/GenBank/DDBJ databases">
        <title>Whole-genome analyses of novel actinobacteria.</title>
        <authorList>
            <person name="Sahin N."/>
            <person name="Tokatli A."/>
        </authorList>
    </citation>
    <scope>NUCLEOTIDE SEQUENCE [LARGE SCALE GENOMIC DNA]</scope>
    <source>
        <strain evidence="1 2">YC504</strain>
    </source>
</reference>
<proteinExistence type="predicted"/>
<gene>
    <name evidence="1" type="ORF">G6045_20640</name>
</gene>
<keyword evidence="2" id="KW-1185">Reference proteome</keyword>
<accession>A0A6G4XN63</accession>
<comment type="caution">
    <text evidence="1">The sequence shown here is derived from an EMBL/GenBank/DDBJ whole genome shotgun (WGS) entry which is preliminary data.</text>
</comment>
<name>A0A6G4XN63_9ACTN</name>
<evidence type="ECO:0000313" key="1">
    <source>
        <dbReference type="EMBL" id="NGO78051.1"/>
    </source>
</evidence>
<dbReference type="Proteomes" id="UP000481109">
    <property type="component" value="Unassembled WGS sequence"/>
</dbReference>
<evidence type="ECO:0000313" key="2">
    <source>
        <dbReference type="Proteomes" id="UP000481109"/>
    </source>
</evidence>
<sequence length="160" mass="17483">MAWDEWEQLKSEAVERQGGGQMQLNQLDDVPAVTDGSGVGDLKVKHQDLAKIGDHAHTLYDRLWKEARVAVPSSDKAAGDLSKQGFGIGAALQHVSNRWEEQLKSLMDACAHINNHLAITDKQHRTDDDYIARNTSSIAVLDSGFDENWADSGTKSKGGS</sequence>
<dbReference type="EMBL" id="JAAKZW010000086">
    <property type="protein sequence ID" value="NGO78051.1"/>
    <property type="molecule type" value="Genomic_DNA"/>
</dbReference>
<dbReference type="RefSeq" id="WP_165333508.1">
    <property type="nucleotide sequence ID" value="NZ_JAAKZW010000086.1"/>
</dbReference>
<organism evidence="1 2">
    <name type="scientific">Streptomyces mesophilus</name>
    <dbReference type="NCBI Taxonomy" id="1775132"/>
    <lineage>
        <taxon>Bacteria</taxon>
        <taxon>Bacillati</taxon>
        <taxon>Actinomycetota</taxon>
        <taxon>Actinomycetes</taxon>
        <taxon>Kitasatosporales</taxon>
        <taxon>Streptomycetaceae</taxon>
        <taxon>Streptomyces</taxon>
    </lineage>
</organism>
<dbReference type="AlphaFoldDB" id="A0A6G4XN63"/>
<protein>
    <recommendedName>
        <fullName evidence="3">AG1 protein</fullName>
    </recommendedName>
</protein>